<keyword evidence="2" id="KW-1185">Reference proteome</keyword>
<dbReference type="EMBL" id="ML213515">
    <property type="protein sequence ID" value="TFK49701.1"/>
    <property type="molecule type" value="Genomic_DNA"/>
</dbReference>
<dbReference type="Proteomes" id="UP000305948">
    <property type="component" value="Unassembled WGS sequence"/>
</dbReference>
<proteinExistence type="predicted"/>
<dbReference type="OrthoDB" id="2621733at2759"/>
<gene>
    <name evidence="1" type="ORF">OE88DRAFT_370054</name>
</gene>
<organism evidence="1 2">
    <name type="scientific">Heliocybe sulcata</name>
    <dbReference type="NCBI Taxonomy" id="5364"/>
    <lineage>
        <taxon>Eukaryota</taxon>
        <taxon>Fungi</taxon>
        <taxon>Dikarya</taxon>
        <taxon>Basidiomycota</taxon>
        <taxon>Agaricomycotina</taxon>
        <taxon>Agaricomycetes</taxon>
        <taxon>Gloeophyllales</taxon>
        <taxon>Gloeophyllaceae</taxon>
        <taxon>Heliocybe</taxon>
    </lineage>
</organism>
<evidence type="ECO:0000313" key="2">
    <source>
        <dbReference type="Proteomes" id="UP000305948"/>
    </source>
</evidence>
<name>A0A5C3N7D5_9AGAM</name>
<accession>A0A5C3N7D5</accession>
<protein>
    <submittedName>
        <fullName evidence="1">Uncharacterized protein</fullName>
    </submittedName>
</protein>
<reference evidence="1 2" key="1">
    <citation type="journal article" date="2019" name="Nat. Ecol. Evol.">
        <title>Megaphylogeny resolves global patterns of mushroom evolution.</title>
        <authorList>
            <person name="Varga T."/>
            <person name="Krizsan K."/>
            <person name="Foldi C."/>
            <person name="Dima B."/>
            <person name="Sanchez-Garcia M."/>
            <person name="Sanchez-Ramirez S."/>
            <person name="Szollosi G.J."/>
            <person name="Szarkandi J.G."/>
            <person name="Papp V."/>
            <person name="Albert L."/>
            <person name="Andreopoulos W."/>
            <person name="Angelini C."/>
            <person name="Antonin V."/>
            <person name="Barry K.W."/>
            <person name="Bougher N.L."/>
            <person name="Buchanan P."/>
            <person name="Buyck B."/>
            <person name="Bense V."/>
            <person name="Catcheside P."/>
            <person name="Chovatia M."/>
            <person name="Cooper J."/>
            <person name="Damon W."/>
            <person name="Desjardin D."/>
            <person name="Finy P."/>
            <person name="Geml J."/>
            <person name="Haridas S."/>
            <person name="Hughes K."/>
            <person name="Justo A."/>
            <person name="Karasinski D."/>
            <person name="Kautmanova I."/>
            <person name="Kiss B."/>
            <person name="Kocsube S."/>
            <person name="Kotiranta H."/>
            <person name="LaButti K.M."/>
            <person name="Lechner B.E."/>
            <person name="Liimatainen K."/>
            <person name="Lipzen A."/>
            <person name="Lukacs Z."/>
            <person name="Mihaltcheva S."/>
            <person name="Morgado L.N."/>
            <person name="Niskanen T."/>
            <person name="Noordeloos M.E."/>
            <person name="Ohm R.A."/>
            <person name="Ortiz-Santana B."/>
            <person name="Ovrebo C."/>
            <person name="Racz N."/>
            <person name="Riley R."/>
            <person name="Savchenko A."/>
            <person name="Shiryaev A."/>
            <person name="Soop K."/>
            <person name="Spirin V."/>
            <person name="Szebenyi C."/>
            <person name="Tomsovsky M."/>
            <person name="Tulloss R.E."/>
            <person name="Uehling J."/>
            <person name="Grigoriev I.V."/>
            <person name="Vagvolgyi C."/>
            <person name="Papp T."/>
            <person name="Martin F.M."/>
            <person name="Miettinen O."/>
            <person name="Hibbett D.S."/>
            <person name="Nagy L.G."/>
        </authorList>
    </citation>
    <scope>NUCLEOTIDE SEQUENCE [LARGE SCALE GENOMIC DNA]</scope>
    <source>
        <strain evidence="1 2">OMC1185</strain>
    </source>
</reference>
<dbReference type="AlphaFoldDB" id="A0A5C3N7D5"/>
<sequence length="194" mass="22502">MCASPLSLCPDTVPKMLRTPPAPPSPSHPIRTLRALRRSRSTRLPPTWPSPYHNKCSEPLSTCAYANPPQPVKGVFVCQGHLCEGTYVVTGRMARKADEYYRQVFRARREAVMLGVPTKEKDENAHRERRVKRPTMGDRRFGSVHVPQRSFFKFSEMAWDEDGDDDKTRKAQEHLEDQIEQKLYPEKKVRQRWI</sequence>
<evidence type="ECO:0000313" key="1">
    <source>
        <dbReference type="EMBL" id="TFK49701.1"/>
    </source>
</evidence>